<protein>
    <recommendedName>
        <fullName evidence="1">TPM domain-containing protein</fullName>
    </recommendedName>
</protein>
<keyword evidence="3" id="KW-1185">Reference proteome</keyword>
<dbReference type="AlphaFoldDB" id="A0A090QM53"/>
<dbReference type="RefSeq" id="WP_042277949.1">
    <property type="nucleotide sequence ID" value="NZ_BBML01000002.1"/>
</dbReference>
<sequence>MDNHVEEFLTAQEEKEVIAAIRRAENKTSGEIRVHLESTCENAISRAQEVFHLLKMDNTKEENGVLIYLAVDSHKFSIIGDKGIDNKVPSNFWDQIKDVMASRFRESEFSKGIIKGIELIGKELAQYFPWDVDDTNELSDEISKGTI</sequence>
<dbReference type="PANTHER" id="PTHR30373">
    <property type="entry name" value="UPF0603 PROTEIN YGCG"/>
    <property type="match status" value="1"/>
</dbReference>
<evidence type="ECO:0000313" key="3">
    <source>
        <dbReference type="Proteomes" id="UP000029221"/>
    </source>
</evidence>
<gene>
    <name evidence="2" type="ORF">JCM19294_2119</name>
</gene>
<dbReference type="Proteomes" id="UP000029221">
    <property type="component" value="Unassembled WGS sequence"/>
</dbReference>
<accession>A0A090QM53</accession>
<dbReference type="Gene3D" id="3.10.310.50">
    <property type="match status" value="1"/>
</dbReference>
<organism evidence="2 3">
    <name type="scientific">Nonlabens tegetincola</name>
    <dbReference type="NCBI Taxonomy" id="323273"/>
    <lineage>
        <taxon>Bacteria</taxon>
        <taxon>Pseudomonadati</taxon>
        <taxon>Bacteroidota</taxon>
        <taxon>Flavobacteriia</taxon>
        <taxon>Flavobacteriales</taxon>
        <taxon>Flavobacteriaceae</taxon>
        <taxon>Nonlabens</taxon>
    </lineage>
</organism>
<reference evidence="2" key="1">
    <citation type="journal article" date="2014" name="Genome Announc.">
        <title>Draft Genome Sequences of Marine Flavobacterium Nonlabens Strains NR17, NR24, NR27, NR32, NR33, and Ara13.</title>
        <authorList>
            <person name="Nakanishi M."/>
            <person name="Meirelles P."/>
            <person name="Suzuki R."/>
            <person name="Takatani N."/>
            <person name="Mino S."/>
            <person name="Suda W."/>
            <person name="Oshima K."/>
            <person name="Hattori M."/>
            <person name="Ohkuma M."/>
            <person name="Hosokawa M."/>
            <person name="Miyashita K."/>
            <person name="Thompson F.L."/>
            <person name="Niwa A."/>
            <person name="Sawabe T."/>
            <person name="Sawabe T."/>
        </authorList>
    </citation>
    <scope>NUCLEOTIDE SEQUENCE [LARGE SCALE GENOMIC DNA]</scope>
    <source>
        <strain evidence="2">JCM 19294</strain>
    </source>
</reference>
<comment type="caution">
    <text evidence="2">The sequence shown here is derived from an EMBL/GenBank/DDBJ whole genome shotgun (WGS) entry which is preliminary data.</text>
</comment>
<dbReference type="EMBL" id="BBML01000002">
    <property type="protein sequence ID" value="GAK96606.1"/>
    <property type="molecule type" value="Genomic_DNA"/>
</dbReference>
<name>A0A090QM53_9FLAO</name>
<dbReference type="Pfam" id="PF04536">
    <property type="entry name" value="TPM_phosphatase"/>
    <property type="match status" value="1"/>
</dbReference>
<dbReference type="eggNOG" id="COG3762">
    <property type="taxonomic scope" value="Bacteria"/>
</dbReference>
<proteinExistence type="predicted"/>
<dbReference type="PANTHER" id="PTHR30373:SF8">
    <property type="entry name" value="BLL7265 PROTEIN"/>
    <property type="match status" value="1"/>
</dbReference>
<dbReference type="InterPro" id="IPR007621">
    <property type="entry name" value="TPM_dom"/>
</dbReference>
<feature type="domain" description="TPM" evidence="1">
    <location>
        <begin position="6"/>
        <end position="122"/>
    </location>
</feature>
<evidence type="ECO:0000259" key="1">
    <source>
        <dbReference type="Pfam" id="PF04536"/>
    </source>
</evidence>
<dbReference type="STRING" id="319236.BST91_07315"/>
<evidence type="ECO:0000313" key="2">
    <source>
        <dbReference type="EMBL" id="GAK96606.1"/>
    </source>
</evidence>